<dbReference type="Proteomes" id="UP000662637">
    <property type="component" value="Unassembled WGS sequence"/>
</dbReference>
<name>A0A834QTW3_MARMO</name>
<comment type="caution">
    <text evidence="2">The sequence shown here is derived from an EMBL/GenBank/DDBJ whole genome shotgun (WGS) entry which is preliminary data.</text>
</comment>
<feature type="region of interest" description="Disordered" evidence="1">
    <location>
        <begin position="1"/>
        <end position="40"/>
    </location>
</feature>
<accession>A0A834QTW3</accession>
<gene>
    <name evidence="2" type="ORF">GHT09_004981</name>
</gene>
<evidence type="ECO:0000313" key="2">
    <source>
        <dbReference type="EMBL" id="KAF7483547.1"/>
    </source>
</evidence>
<reference evidence="2" key="1">
    <citation type="submission" date="2020-08" db="EMBL/GenBank/DDBJ databases">
        <authorList>
            <person name="Shumante A."/>
            <person name="Zimin A.V."/>
            <person name="Puiu D."/>
            <person name="Salzberg S.L."/>
        </authorList>
    </citation>
    <scope>NUCLEOTIDE SEQUENCE</scope>
    <source>
        <strain evidence="2">WC2-LM</strain>
        <tissue evidence="2">Liver</tissue>
    </source>
</reference>
<sequence length="126" mass="12657">MGLLEGQEVTRKPGGAAQEQLCNQGRGSTPDPELRPGAPAGALTLAAAATAPASCARPSHPRKTRCNPPAVATTATALSSVPAPLANSACAQGSPPPPGAGFYQQLCHSHSLEDPAPGFTCCYTPK</sequence>
<evidence type="ECO:0000313" key="3">
    <source>
        <dbReference type="Proteomes" id="UP000662637"/>
    </source>
</evidence>
<evidence type="ECO:0000256" key="1">
    <source>
        <dbReference type="SAM" id="MobiDB-lite"/>
    </source>
</evidence>
<organism evidence="2 3">
    <name type="scientific">Marmota monax</name>
    <name type="common">Woodchuck</name>
    <dbReference type="NCBI Taxonomy" id="9995"/>
    <lineage>
        <taxon>Eukaryota</taxon>
        <taxon>Metazoa</taxon>
        <taxon>Chordata</taxon>
        <taxon>Craniata</taxon>
        <taxon>Vertebrata</taxon>
        <taxon>Euteleostomi</taxon>
        <taxon>Mammalia</taxon>
        <taxon>Eutheria</taxon>
        <taxon>Euarchontoglires</taxon>
        <taxon>Glires</taxon>
        <taxon>Rodentia</taxon>
        <taxon>Sciuromorpha</taxon>
        <taxon>Sciuridae</taxon>
        <taxon>Xerinae</taxon>
        <taxon>Marmotini</taxon>
        <taxon>Marmota</taxon>
    </lineage>
</organism>
<proteinExistence type="predicted"/>
<protein>
    <submittedName>
        <fullName evidence="2">Uncharacterized protein</fullName>
    </submittedName>
</protein>
<dbReference type="EMBL" id="WJEC01000362">
    <property type="protein sequence ID" value="KAF7483547.1"/>
    <property type="molecule type" value="Genomic_DNA"/>
</dbReference>
<dbReference type="AlphaFoldDB" id="A0A834QTW3"/>